<dbReference type="Proteomes" id="UP000036947">
    <property type="component" value="Unassembled WGS sequence"/>
</dbReference>
<name>A0A0L0N2P8_TOLOC</name>
<reference evidence="2 3" key="1">
    <citation type="journal article" date="2015" name="BMC Genomics">
        <title>The genome of the truffle-parasite Tolypocladium ophioglossoides and the evolution of antifungal peptaibiotics.</title>
        <authorList>
            <person name="Quandt C.A."/>
            <person name="Bushley K.E."/>
            <person name="Spatafora J.W."/>
        </authorList>
    </citation>
    <scope>NUCLEOTIDE SEQUENCE [LARGE SCALE GENOMIC DNA]</scope>
    <source>
        <strain evidence="2 3">CBS 100239</strain>
    </source>
</reference>
<evidence type="ECO:0000313" key="3">
    <source>
        <dbReference type="Proteomes" id="UP000036947"/>
    </source>
</evidence>
<evidence type="ECO:0000313" key="2">
    <source>
        <dbReference type="EMBL" id="KND88306.1"/>
    </source>
</evidence>
<dbReference type="AlphaFoldDB" id="A0A0L0N2P8"/>
<gene>
    <name evidence="2" type="ORF">TOPH_07058</name>
</gene>
<dbReference type="OrthoDB" id="3928438at2759"/>
<accession>A0A0L0N2P8</accession>
<sequence>MALSPRDAIHMDDLDRYDTFMAKLTDTQFLDMHPRNGAVQINVYEYPSNDLAHSETFTPSASSTKYFEQEARRAEALAPPTDSEQRSTHGL</sequence>
<organism evidence="2 3">
    <name type="scientific">Tolypocladium ophioglossoides (strain CBS 100239)</name>
    <name type="common">Snaketongue truffleclub</name>
    <name type="synonym">Elaphocordyceps ophioglossoides</name>
    <dbReference type="NCBI Taxonomy" id="1163406"/>
    <lineage>
        <taxon>Eukaryota</taxon>
        <taxon>Fungi</taxon>
        <taxon>Dikarya</taxon>
        <taxon>Ascomycota</taxon>
        <taxon>Pezizomycotina</taxon>
        <taxon>Sordariomycetes</taxon>
        <taxon>Hypocreomycetidae</taxon>
        <taxon>Hypocreales</taxon>
        <taxon>Ophiocordycipitaceae</taxon>
        <taxon>Tolypocladium</taxon>
    </lineage>
</organism>
<evidence type="ECO:0000256" key="1">
    <source>
        <dbReference type="SAM" id="MobiDB-lite"/>
    </source>
</evidence>
<proteinExistence type="predicted"/>
<dbReference type="EMBL" id="LFRF01000027">
    <property type="protein sequence ID" value="KND88306.1"/>
    <property type="molecule type" value="Genomic_DNA"/>
</dbReference>
<keyword evidence="3" id="KW-1185">Reference proteome</keyword>
<protein>
    <submittedName>
        <fullName evidence="2">Uncharacterized protein</fullName>
    </submittedName>
</protein>
<feature type="region of interest" description="Disordered" evidence="1">
    <location>
        <begin position="70"/>
        <end position="91"/>
    </location>
</feature>
<comment type="caution">
    <text evidence="2">The sequence shown here is derived from an EMBL/GenBank/DDBJ whole genome shotgun (WGS) entry which is preliminary data.</text>
</comment>